<dbReference type="GO" id="GO:0005777">
    <property type="term" value="C:peroxisome"/>
    <property type="evidence" value="ECO:0007669"/>
    <property type="project" value="UniProtKB-SubCell"/>
</dbReference>
<evidence type="ECO:0000256" key="3">
    <source>
        <dbReference type="ARBA" id="ARBA00006484"/>
    </source>
</evidence>
<dbReference type="Gene3D" id="3.30.1050.10">
    <property type="entry name" value="SCP2 sterol-binding domain"/>
    <property type="match status" value="1"/>
</dbReference>
<keyword evidence="5" id="KW-0560">Oxidoreductase</keyword>
<reference evidence="11 12" key="1">
    <citation type="submission" date="2020-08" db="EMBL/GenBank/DDBJ databases">
        <authorList>
            <person name="Hejnol A."/>
        </authorList>
    </citation>
    <scope>NUCLEOTIDE SEQUENCE [LARGE SCALE GENOMIC DNA]</scope>
</reference>
<evidence type="ECO:0000256" key="7">
    <source>
        <dbReference type="ARBA" id="ARBA00023140"/>
    </source>
</evidence>
<dbReference type="CDD" id="cd09762">
    <property type="entry name" value="HSDL2_SDR_c"/>
    <property type="match status" value="1"/>
</dbReference>
<evidence type="ECO:0000256" key="5">
    <source>
        <dbReference type="ARBA" id="ARBA00023002"/>
    </source>
</evidence>
<dbReference type="NCBIfam" id="NF006133">
    <property type="entry name" value="PRK08278.1"/>
    <property type="match status" value="1"/>
</dbReference>
<dbReference type="SUPFAM" id="SSF55718">
    <property type="entry name" value="SCP-like"/>
    <property type="match status" value="1"/>
</dbReference>
<dbReference type="FunFam" id="3.40.50.720:FF:000301">
    <property type="entry name" value="Hydroxysteroid dehydrogenase like 2"/>
    <property type="match status" value="1"/>
</dbReference>
<keyword evidence="7" id="KW-0576">Peroxisome</keyword>
<dbReference type="SUPFAM" id="SSF51735">
    <property type="entry name" value="NAD(P)-binding Rossmann-fold domains"/>
    <property type="match status" value="1"/>
</dbReference>
<keyword evidence="6" id="KW-0496">Mitochondrion</keyword>
<feature type="domain" description="SCP2" evidence="10">
    <location>
        <begin position="321"/>
        <end position="411"/>
    </location>
</feature>
<keyword evidence="4" id="KW-0521">NADP</keyword>
<dbReference type="Gene3D" id="3.40.50.720">
    <property type="entry name" value="NAD(P)-binding Rossmann-like Domain"/>
    <property type="match status" value="1"/>
</dbReference>
<evidence type="ECO:0000256" key="6">
    <source>
        <dbReference type="ARBA" id="ARBA00023128"/>
    </source>
</evidence>
<dbReference type="PRINTS" id="PR00081">
    <property type="entry name" value="GDHRDH"/>
</dbReference>
<evidence type="ECO:0000256" key="4">
    <source>
        <dbReference type="ARBA" id="ARBA00022857"/>
    </source>
</evidence>
<dbReference type="InterPro" id="IPR003033">
    <property type="entry name" value="SCP2_sterol-bd_dom"/>
</dbReference>
<evidence type="ECO:0000259" key="10">
    <source>
        <dbReference type="Pfam" id="PF02036"/>
    </source>
</evidence>
<dbReference type="Proteomes" id="UP000549394">
    <property type="component" value="Unassembled WGS sequence"/>
</dbReference>
<dbReference type="OrthoDB" id="5327538at2759"/>
<organism evidence="11 12">
    <name type="scientific">Dimorphilus gyrociliatus</name>
    <dbReference type="NCBI Taxonomy" id="2664684"/>
    <lineage>
        <taxon>Eukaryota</taxon>
        <taxon>Metazoa</taxon>
        <taxon>Spiralia</taxon>
        <taxon>Lophotrochozoa</taxon>
        <taxon>Annelida</taxon>
        <taxon>Polychaeta</taxon>
        <taxon>Polychaeta incertae sedis</taxon>
        <taxon>Dinophilidae</taxon>
        <taxon>Dimorphilus</taxon>
    </lineage>
</organism>
<evidence type="ECO:0000256" key="8">
    <source>
        <dbReference type="ARBA" id="ARBA00040243"/>
    </source>
</evidence>
<comment type="similarity">
    <text evidence="3">Belongs to the short-chain dehydrogenases/reductases (SDR) family.</text>
</comment>
<evidence type="ECO:0000256" key="9">
    <source>
        <dbReference type="SAM" id="MobiDB-lite"/>
    </source>
</evidence>
<dbReference type="GO" id="GO:0005739">
    <property type="term" value="C:mitochondrion"/>
    <property type="evidence" value="ECO:0007669"/>
    <property type="project" value="UniProtKB-SubCell"/>
</dbReference>
<dbReference type="PANTHER" id="PTHR42808:SF3">
    <property type="entry name" value="HYDROXYSTEROID DEHYDROGENASE-LIKE PROTEIN 2"/>
    <property type="match status" value="1"/>
</dbReference>
<evidence type="ECO:0000313" key="11">
    <source>
        <dbReference type="EMBL" id="CAD5114323.1"/>
    </source>
</evidence>
<proteinExistence type="inferred from homology"/>
<feature type="region of interest" description="Disordered" evidence="9">
    <location>
        <begin position="286"/>
        <end position="308"/>
    </location>
</feature>
<comment type="caution">
    <text evidence="11">The sequence shown here is derived from an EMBL/GenBank/DDBJ whole genome shotgun (WGS) entry which is preliminary data.</text>
</comment>
<dbReference type="Pfam" id="PF02036">
    <property type="entry name" value="SCP2"/>
    <property type="match status" value="1"/>
</dbReference>
<keyword evidence="12" id="KW-1185">Reference proteome</keyword>
<dbReference type="InterPro" id="IPR036291">
    <property type="entry name" value="NAD(P)-bd_dom_sf"/>
</dbReference>
<evidence type="ECO:0000256" key="2">
    <source>
        <dbReference type="ARBA" id="ARBA00004275"/>
    </source>
</evidence>
<dbReference type="Pfam" id="PF00106">
    <property type="entry name" value="adh_short"/>
    <property type="match status" value="1"/>
</dbReference>
<dbReference type="InterPro" id="IPR051935">
    <property type="entry name" value="HSDL2"/>
</dbReference>
<evidence type="ECO:0000256" key="1">
    <source>
        <dbReference type="ARBA" id="ARBA00004173"/>
    </source>
</evidence>
<gene>
    <name evidence="11" type="ORF">DGYR_LOCUS3178</name>
</gene>
<dbReference type="AlphaFoldDB" id="A0A7I8VD84"/>
<dbReference type="PANTHER" id="PTHR42808">
    <property type="entry name" value="HYDROXYSTEROID DEHYDROGENASE-LIKE PROTEIN 2"/>
    <property type="match status" value="1"/>
</dbReference>
<dbReference type="GO" id="GO:0016491">
    <property type="term" value="F:oxidoreductase activity"/>
    <property type="evidence" value="ECO:0007669"/>
    <property type="project" value="UniProtKB-KW"/>
</dbReference>
<comment type="subcellular location">
    <subcellularLocation>
        <location evidence="1">Mitochondrion</location>
    </subcellularLocation>
    <subcellularLocation>
        <location evidence="2">Peroxisome</location>
    </subcellularLocation>
</comment>
<dbReference type="EMBL" id="CAJFCJ010000005">
    <property type="protein sequence ID" value="CAD5114323.1"/>
    <property type="molecule type" value="Genomic_DNA"/>
</dbReference>
<accession>A0A7I8VD84</accession>
<sequence length="417" mass="44571">MAANTGALAGRTIFITGASRGIGKAIALKCARDGANIVIAAKTAEPHPKLPGTIFSAAKEIEEAGGKALPCVVDIRDEKAVNTAVEQAASTFGGIDVLVNNASAISLTGTEATDMKKYDLMNGINARGTYLCSRACLPFLKKGTNAHILNISPPLNMKPRWFQNHVAYTMAKYGMSMCALGMAEEFKPHKIAVNALWPRTAIYTAAMEMIGGGAGIKDDCRKVDIMSDAAYIILSKSTDHTGNFYIDDDVLKESGVTDLSQYAFKKDAKLLVDFFLDDFGTALSNESEAPVSQSSEPASSSSGGANSEVGKTFEVVKSLLNDDLVSKVQGVYQFDIKGKEEGKWWLDLKNGSGSIGQGDCPGDSGVTLTLKSDDFVKMFRGKLKPTMAFMSGKLKIKGDMALAMKLEKLMKQLPSKL</sequence>
<evidence type="ECO:0000313" key="12">
    <source>
        <dbReference type="Proteomes" id="UP000549394"/>
    </source>
</evidence>
<dbReference type="InterPro" id="IPR002347">
    <property type="entry name" value="SDR_fam"/>
</dbReference>
<protein>
    <recommendedName>
        <fullName evidence="8">Hydroxysteroid dehydrogenase-like protein 2</fullName>
    </recommendedName>
</protein>
<dbReference type="InterPro" id="IPR036527">
    <property type="entry name" value="SCP2_sterol-bd_dom_sf"/>
</dbReference>
<name>A0A7I8VD84_9ANNE</name>